<gene>
    <name evidence="1" type="ORF">KIW84_040276</name>
</gene>
<organism evidence="1 2">
    <name type="scientific">Pisum sativum</name>
    <name type="common">Garden pea</name>
    <name type="synonym">Lathyrus oleraceus</name>
    <dbReference type="NCBI Taxonomy" id="3888"/>
    <lineage>
        <taxon>Eukaryota</taxon>
        <taxon>Viridiplantae</taxon>
        <taxon>Streptophyta</taxon>
        <taxon>Embryophyta</taxon>
        <taxon>Tracheophyta</taxon>
        <taxon>Spermatophyta</taxon>
        <taxon>Magnoliopsida</taxon>
        <taxon>eudicotyledons</taxon>
        <taxon>Gunneridae</taxon>
        <taxon>Pentapetalae</taxon>
        <taxon>rosids</taxon>
        <taxon>fabids</taxon>
        <taxon>Fabales</taxon>
        <taxon>Fabaceae</taxon>
        <taxon>Papilionoideae</taxon>
        <taxon>50 kb inversion clade</taxon>
        <taxon>NPAAA clade</taxon>
        <taxon>Hologalegina</taxon>
        <taxon>IRL clade</taxon>
        <taxon>Fabeae</taxon>
        <taxon>Lathyrus</taxon>
    </lineage>
</organism>
<evidence type="ECO:0000313" key="2">
    <source>
        <dbReference type="Proteomes" id="UP001058974"/>
    </source>
</evidence>
<dbReference type="OrthoDB" id="993453at2759"/>
<dbReference type="Gramene" id="Psat04G0027600-T1">
    <property type="protein sequence ID" value="KAI5414745.1"/>
    <property type="gene ID" value="KIW84_040276"/>
</dbReference>
<dbReference type="PANTHER" id="PTHR34807:SF3">
    <property type="entry name" value="OS08G0270800 PROTEIN"/>
    <property type="match status" value="1"/>
</dbReference>
<dbReference type="Proteomes" id="UP001058974">
    <property type="component" value="Chromosome 4"/>
</dbReference>
<dbReference type="AlphaFoldDB" id="A0A9D4X9K5"/>
<proteinExistence type="predicted"/>
<accession>A0A9D4X9K5</accession>
<comment type="caution">
    <text evidence="1">The sequence shown here is derived from an EMBL/GenBank/DDBJ whole genome shotgun (WGS) entry which is preliminary data.</text>
</comment>
<dbReference type="PANTHER" id="PTHR34807">
    <property type="entry name" value="OS08G0270800 PROTEIN"/>
    <property type="match status" value="1"/>
</dbReference>
<dbReference type="EMBL" id="JAMSHJ010000004">
    <property type="protein sequence ID" value="KAI5414745.1"/>
    <property type="molecule type" value="Genomic_DNA"/>
</dbReference>
<sequence>MMKKMKAVAVSINPSSDVFMDQRSIMRHRSLLQDYEDLHKETEAMRMKLEAVKQKKLILSAEVRFLRHRYTYLLKHPLPKAQPKQEVIKPQKLKIKEPKITKGRSYNRKESTLRPHTGSKSNSKERVFNGFVEDTRQKTSHVFDLNQNGRSLSKKDGSFHSSSAPVLDLNHKERVHSGKEATKKSVTPFFDLNQISREEEELEGNNQPMWIEEQKKSSTQRGVNEEQHNDIKLSVCRNLGEGSSRAGKRKITWQDQVALRV</sequence>
<keyword evidence="2" id="KW-1185">Reference proteome</keyword>
<evidence type="ECO:0000313" key="1">
    <source>
        <dbReference type="EMBL" id="KAI5414745.1"/>
    </source>
</evidence>
<reference evidence="1 2" key="1">
    <citation type="journal article" date="2022" name="Nat. Genet.">
        <title>Improved pea reference genome and pan-genome highlight genomic features and evolutionary characteristics.</title>
        <authorList>
            <person name="Yang T."/>
            <person name="Liu R."/>
            <person name="Luo Y."/>
            <person name="Hu S."/>
            <person name="Wang D."/>
            <person name="Wang C."/>
            <person name="Pandey M.K."/>
            <person name="Ge S."/>
            <person name="Xu Q."/>
            <person name="Li N."/>
            <person name="Li G."/>
            <person name="Huang Y."/>
            <person name="Saxena R.K."/>
            <person name="Ji Y."/>
            <person name="Li M."/>
            <person name="Yan X."/>
            <person name="He Y."/>
            <person name="Liu Y."/>
            <person name="Wang X."/>
            <person name="Xiang C."/>
            <person name="Varshney R.K."/>
            <person name="Ding H."/>
            <person name="Gao S."/>
            <person name="Zong X."/>
        </authorList>
    </citation>
    <scope>NUCLEOTIDE SEQUENCE [LARGE SCALE GENOMIC DNA]</scope>
    <source>
        <strain evidence="1 2">cv. Zhongwan 6</strain>
    </source>
</reference>
<name>A0A9D4X9K5_PEA</name>
<protein>
    <submittedName>
        <fullName evidence="1">Uncharacterized protein</fullName>
    </submittedName>
</protein>
<dbReference type="Gramene" id="Psat4g009880.1">
    <property type="protein sequence ID" value="Psat4g009880.1.cds"/>
    <property type="gene ID" value="Psat4g009880"/>
</dbReference>